<keyword evidence="2" id="KW-1185">Reference proteome</keyword>
<protein>
    <submittedName>
        <fullName evidence="1">Uncharacterized protein</fullName>
    </submittedName>
</protein>
<proteinExistence type="predicted"/>
<dbReference type="Proteomes" id="UP001187192">
    <property type="component" value="Unassembled WGS sequence"/>
</dbReference>
<evidence type="ECO:0000313" key="2">
    <source>
        <dbReference type="Proteomes" id="UP001187192"/>
    </source>
</evidence>
<evidence type="ECO:0000313" key="1">
    <source>
        <dbReference type="EMBL" id="GMN35566.1"/>
    </source>
</evidence>
<accession>A0AA88A1G0</accession>
<name>A0AA88A1G0_FICCA</name>
<dbReference type="AlphaFoldDB" id="A0AA88A1G0"/>
<organism evidence="1 2">
    <name type="scientific">Ficus carica</name>
    <name type="common">Common fig</name>
    <dbReference type="NCBI Taxonomy" id="3494"/>
    <lineage>
        <taxon>Eukaryota</taxon>
        <taxon>Viridiplantae</taxon>
        <taxon>Streptophyta</taxon>
        <taxon>Embryophyta</taxon>
        <taxon>Tracheophyta</taxon>
        <taxon>Spermatophyta</taxon>
        <taxon>Magnoliopsida</taxon>
        <taxon>eudicotyledons</taxon>
        <taxon>Gunneridae</taxon>
        <taxon>Pentapetalae</taxon>
        <taxon>rosids</taxon>
        <taxon>fabids</taxon>
        <taxon>Rosales</taxon>
        <taxon>Moraceae</taxon>
        <taxon>Ficeae</taxon>
        <taxon>Ficus</taxon>
    </lineage>
</organism>
<comment type="caution">
    <text evidence="1">The sequence shown here is derived from an EMBL/GenBank/DDBJ whole genome shotgun (WGS) entry which is preliminary data.</text>
</comment>
<sequence>MHSVLISCKCSIGEVAEEVWHEIRRRRAGEVAEEEKEMLDNFLEDNGDRRRVRPEKEENGEEREGLSARIEQWEEIAAIFASGRNTYTGCKKSCFGFSRLARLIY</sequence>
<dbReference type="Gramene" id="FCD_00008925-RA">
    <property type="protein sequence ID" value="FCD_00008925-RA:cds"/>
    <property type="gene ID" value="FCD_00008925"/>
</dbReference>
<gene>
    <name evidence="1" type="ORF">TIFTF001_005363</name>
</gene>
<reference evidence="1" key="1">
    <citation type="submission" date="2023-07" db="EMBL/GenBank/DDBJ databases">
        <title>draft genome sequence of fig (Ficus carica).</title>
        <authorList>
            <person name="Takahashi T."/>
            <person name="Nishimura K."/>
        </authorList>
    </citation>
    <scope>NUCLEOTIDE SEQUENCE</scope>
</reference>
<dbReference type="EMBL" id="BTGU01000005">
    <property type="protein sequence ID" value="GMN35566.1"/>
    <property type="molecule type" value="Genomic_DNA"/>
</dbReference>